<protein>
    <recommendedName>
        <fullName evidence="3">Asl1-like glycosyl hydrolase catalytic domain-containing protein</fullName>
    </recommendedName>
</protein>
<comment type="caution">
    <text evidence="1">The sequence shown here is derived from an EMBL/GenBank/DDBJ whole genome shotgun (WGS) entry which is preliminary data.</text>
</comment>
<dbReference type="SUPFAM" id="SSF51445">
    <property type="entry name" value="(Trans)glycosidases"/>
    <property type="match status" value="1"/>
</dbReference>
<dbReference type="Proteomes" id="UP000071859">
    <property type="component" value="Unassembled WGS sequence"/>
</dbReference>
<dbReference type="AlphaFoldDB" id="A0A158CFP3"/>
<proteinExistence type="predicted"/>
<evidence type="ECO:0000313" key="1">
    <source>
        <dbReference type="EMBL" id="SAK81090.1"/>
    </source>
</evidence>
<organism evidence="1 2">
    <name type="scientific">Caballeronia calidae</name>
    <dbReference type="NCBI Taxonomy" id="1777139"/>
    <lineage>
        <taxon>Bacteria</taxon>
        <taxon>Pseudomonadati</taxon>
        <taxon>Pseudomonadota</taxon>
        <taxon>Betaproteobacteria</taxon>
        <taxon>Burkholderiales</taxon>
        <taxon>Burkholderiaceae</taxon>
        <taxon>Caballeronia</taxon>
    </lineage>
</organism>
<dbReference type="InterPro" id="IPR017853">
    <property type="entry name" value="GH"/>
</dbReference>
<evidence type="ECO:0008006" key="3">
    <source>
        <dbReference type="Google" id="ProtNLM"/>
    </source>
</evidence>
<gene>
    <name evidence="1" type="ORF">AWB78_03886</name>
</gene>
<evidence type="ECO:0000313" key="2">
    <source>
        <dbReference type="Proteomes" id="UP000071859"/>
    </source>
</evidence>
<keyword evidence="2" id="KW-1185">Reference proteome</keyword>
<name>A0A158CFP3_9BURK</name>
<accession>A0A158CFP3</accession>
<reference evidence="1" key="1">
    <citation type="submission" date="2016-01" db="EMBL/GenBank/DDBJ databases">
        <authorList>
            <person name="Peeters C."/>
        </authorList>
    </citation>
    <scope>NUCLEOTIDE SEQUENCE</scope>
    <source>
        <strain evidence="1">LMG 29321</strain>
    </source>
</reference>
<dbReference type="EMBL" id="FCOX02000019">
    <property type="protein sequence ID" value="SAK81090.1"/>
    <property type="molecule type" value="Genomic_DNA"/>
</dbReference>
<dbReference type="Gene3D" id="3.20.20.80">
    <property type="entry name" value="Glycosidases"/>
    <property type="match status" value="1"/>
</dbReference>
<sequence>MTVRENIGDACAWPVCASLRPLAEKRIRQSLASQCERVPLFVILIDMKNRFLPSLSGSLVAAMLTSVMLTACGGGSDSAVDTAATGKSAALPKSTAKAASGNGSIFYGMNGHNTNGGAYDFTSPQTQLAQLQELGATIYRNDVYSQTSANMLAGIAKTMEDGGVTMYPVMLLTLNYNSENEAYDAGFKLGQLTAKSYPYKYYEVGNELEAKALNGNVDGTVWHQYNNWSFMLARGVMRGMIAGVKSVDASAKIVLGGTWLHTAFFQMLADGSQPDGTWGHPTVNWDVTSWHWYSSQGDITHACGGTGCHDVLQILHDMGKPIWINEFGVRPDYGSYNQIAAYITGNTMMAQFASVASKYNIQSIQAFQLYDDGEGAYGLLEGDGASKKAAYWAYKDFVQNHPM</sequence>